<sequence>MEQPVCAPGDTNVGTSNASMVDRTEKSGYDHLPKELNEMKIRDEKSNNRNGKDMEPTIVNVDGTETGQVITTAIGGRLVVMGSQSSKVAQLDIRNDQCLMADGPQKLDILESWYKN</sequence>
<comment type="caution">
    <text evidence="2">The sequence shown here is derived from an EMBL/GenBank/DDBJ whole genome shotgun (WGS) entry which is preliminary data.</text>
</comment>
<protein>
    <submittedName>
        <fullName evidence="2">Uncharacterized protein</fullName>
    </submittedName>
</protein>
<feature type="region of interest" description="Disordered" evidence="1">
    <location>
        <begin position="1"/>
        <end position="60"/>
    </location>
</feature>
<proteinExistence type="predicted"/>
<reference evidence="2" key="1">
    <citation type="submission" date="2023-10" db="EMBL/GenBank/DDBJ databases">
        <title>Chromosome-level genome of the transformable northern wattle, Acacia crassicarpa.</title>
        <authorList>
            <person name="Massaro I."/>
            <person name="Sinha N.R."/>
            <person name="Poethig S."/>
            <person name="Leichty A.R."/>
        </authorList>
    </citation>
    <scope>NUCLEOTIDE SEQUENCE</scope>
    <source>
        <strain evidence="2">Acra3RX</strain>
        <tissue evidence="2">Leaf</tissue>
    </source>
</reference>
<evidence type="ECO:0000313" key="3">
    <source>
        <dbReference type="Proteomes" id="UP001293593"/>
    </source>
</evidence>
<name>A0AAE1JE11_9FABA</name>
<keyword evidence="3" id="KW-1185">Reference proteome</keyword>
<dbReference type="Proteomes" id="UP001293593">
    <property type="component" value="Unassembled WGS sequence"/>
</dbReference>
<organism evidence="2 3">
    <name type="scientific">Acacia crassicarpa</name>
    <name type="common">northern wattle</name>
    <dbReference type="NCBI Taxonomy" id="499986"/>
    <lineage>
        <taxon>Eukaryota</taxon>
        <taxon>Viridiplantae</taxon>
        <taxon>Streptophyta</taxon>
        <taxon>Embryophyta</taxon>
        <taxon>Tracheophyta</taxon>
        <taxon>Spermatophyta</taxon>
        <taxon>Magnoliopsida</taxon>
        <taxon>eudicotyledons</taxon>
        <taxon>Gunneridae</taxon>
        <taxon>Pentapetalae</taxon>
        <taxon>rosids</taxon>
        <taxon>fabids</taxon>
        <taxon>Fabales</taxon>
        <taxon>Fabaceae</taxon>
        <taxon>Caesalpinioideae</taxon>
        <taxon>mimosoid clade</taxon>
        <taxon>Acacieae</taxon>
        <taxon>Acacia</taxon>
    </lineage>
</organism>
<feature type="compositionally biased region" description="Basic and acidic residues" evidence="1">
    <location>
        <begin position="22"/>
        <end position="55"/>
    </location>
</feature>
<accession>A0AAE1JE11</accession>
<dbReference type="AlphaFoldDB" id="A0AAE1JE11"/>
<gene>
    <name evidence="2" type="ORF">QN277_023650</name>
</gene>
<evidence type="ECO:0000256" key="1">
    <source>
        <dbReference type="SAM" id="MobiDB-lite"/>
    </source>
</evidence>
<dbReference type="EMBL" id="JAWXYG010000007">
    <property type="protein sequence ID" value="KAK4266773.1"/>
    <property type="molecule type" value="Genomic_DNA"/>
</dbReference>
<evidence type="ECO:0000313" key="2">
    <source>
        <dbReference type="EMBL" id="KAK4266773.1"/>
    </source>
</evidence>